<organism evidence="5 6">
    <name type="scientific">Plasmodium chabaudi adami</name>
    <dbReference type="NCBI Taxonomy" id="5826"/>
    <lineage>
        <taxon>Eukaryota</taxon>
        <taxon>Sar</taxon>
        <taxon>Alveolata</taxon>
        <taxon>Apicomplexa</taxon>
        <taxon>Aconoidasida</taxon>
        <taxon>Haemosporida</taxon>
        <taxon>Plasmodiidae</taxon>
        <taxon>Plasmodium</taxon>
        <taxon>Plasmodium (Vinckeia)</taxon>
    </lineage>
</organism>
<dbReference type="Proteomes" id="UP000507536">
    <property type="component" value="Chromosome 9"/>
</dbReference>
<evidence type="ECO:0000256" key="2">
    <source>
        <dbReference type="ARBA" id="ARBA00009072"/>
    </source>
</evidence>
<sequence>MESAYVNFLEDNKSPSDKENNAEKHNTNENRILLKDDQNLKIIRSKKKEKKEDDEKGKENEKIVLFENNEIVEYDASYFKNQNNNIVLMEEDYLEVLEYLIEKTFFPDLHKLKNEQGMLSNYEFNNKEYSDMSYKSNSLCPPSPNTFIDEDNNSVYGLMNKYQTDLSSDLQSCSSKNNVLSCVEEKKKKKIDKNSKYKLVVLPNGKKHKINLNIKLRDFQKLYTSEDNKSFEYLLRNMKNKNIEKNMYSIIKKNEYNRKMDYIEECTKNGIKCDMLHLNKSENALSLMNISDSYKSSENILNRQGKNKNIIAYKNTRFSDEYNEDIKNQVNQCEENKQMKLLARDRENKEEEMVNKGVFNLLQEKNGYQYVKTPMIEAGKGVDKSPIITWGKIMNTPMLLRDNEEENDEKEENSGKKNKSDYFNLSKESSNGEIDNYLKNEFTLQKLNNREIVAEKLQNSLRDVKYNNKEILKKKRFNMLVKKACSTSSRMSTTSFRSYVLSRKSQKRLNELSQKSSLASQILRKK</sequence>
<dbReference type="AlphaFoldDB" id="A0A1C6YBV3"/>
<dbReference type="PANTHER" id="PTHR12940:SF0">
    <property type="entry name" value="SPLICING FACTOR ESS-2 HOMOLOG"/>
    <property type="match status" value="1"/>
</dbReference>
<accession>A0A1C6YBV3</accession>
<protein>
    <submittedName>
        <fullName evidence="5">ES2 protein, putative</fullName>
    </submittedName>
</protein>
<name>A0A1C6YBV3_PLACE</name>
<evidence type="ECO:0000256" key="1">
    <source>
        <dbReference type="ARBA" id="ARBA00004123"/>
    </source>
</evidence>
<feature type="compositionally biased region" description="Basic and acidic residues" evidence="4">
    <location>
        <begin position="10"/>
        <end position="31"/>
    </location>
</feature>
<evidence type="ECO:0000256" key="4">
    <source>
        <dbReference type="SAM" id="MobiDB-lite"/>
    </source>
</evidence>
<dbReference type="InterPro" id="IPR019148">
    <property type="entry name" value="Nuclear_protein_DGCR14_ESS-2"/>
</dbReference>
<evidence type="ECO:0000256" key="3">
    <source>
        <dbReference type="ARBA" id="ARBA00023242"/>
    </source>
</evidence>
<proteinExistence type="inferred from homology"/>
<feature type="region of interest" description="Disordered" evidence="4">
    <location>
        <begin position="399"/>
        <end position="424"/>
    </location>
</feature>
<gene>
    <name evidence="5" type="ORF">PCHDS_000191300</name>
</gene>
<dbReference type="GO" id="GO:0071013">
    <property type="term" value="C:catalytic step 2 spliceosome"/>
    <property type="evidence" value="ECO:0007669"/>
    <property type="project" value="TreeGrafter"/>
</dbReference>
<feature type="region of interest" description="Disordered" evidence="4">
    <location>
        <begin position="1"/>
        <end position="31"/>
    </location>
</feature>
<dbReference type="Pfam" id="PF09751">
    <property type="entry name" value="Es2"/>
    <property type="match status" value="1"/>
</dbReference>
<evidence type="ECO:0000313" key="5">
    <source>
        <dbReference type="EMBL" id="SCM20753.1"/>
    </source>
</evidence>
<comment type="subcellular location">
    <subcellularLocation>
        <location evidence="1">Nucleus</location>
    </subcellularLocation>
</comment>
<evidence type="ECO:0000313" key="6">
    <source>
        <dbReference type="Proteomes" id="UP000507536"/>
    </source>
</evidence>
<reference evidence="5 6" key="1">
    <citation type="submission" date="2016-08" db="EMBL/GenBank/DDBJ databases">
        <authorList>
            <consortium name="Pathogen Informatics"/>
        </authorList>
    </citation>
    <scope>NUCLEOTIDE SEQUENCE [LARGE SCALE GENOMIC DNA]</scope>
    <source>
        <strain evidence="5 6">DS</strain>
    </source>
</reference>
<dbReference type="EMBL" id="LT608189">
    <property type="protein sequence ID" value="SCM20753.1"/>
    <property type="molecule type" value="Genomic_DNA"/>
</dbReference>
<comment type="similarity">
    <text evidence="2">Belongs to the ESS2 family.</text>
</comment>
<dbReference type="PANTHER" id="PTHR12940">
    <property type="entry name" value="ES-2 PROTEIN - RELATED"/>
    <property type="match status" value="1"/>
</dbReference>
<keyword evidence="3" id="KW-0539">Nucleus</keyword>